<comment type="pathway">
    <text evidence="1">Pyrimidine metabolism; UMP biosynthesis via de novo pathway; UMP from orotate: step 2/2.</text>
</comment>
<feature type="domain" description="Orotidine 5'-phosphate decarboxylase" evidence="8">
    <location>
        <begin position="18"/>
        <end position="260"/>
    </location>
</feature>
<dbReference type="InterPro" id="IPR018089">
    <property type="entry name" value="OMPdecase_AS"/>
</dbReference>
<dbReference type="NCBIfam" id="TIGR02127">
    <property type="entry name" value="pyrF_sub2"/>
    <property type="match status" value="1"/>
</dbReference>
<dbReference type="SUPFAM" id="SSF51366">
    <property type="entry name" value="Ribulose-phoshate binding barrel"/>
    <property type="match status" value="1"/>
</dbReference>
<evidence type="ECO:0000256" key="7">
    <source>
        <dbReference type="NCBIfam" id="TIGR02127"/>
    </source>
</evidence>
<evidence type="ECO:0000256" key="4">
    <source>
        <dbReference type="ARBA" id="ARBA00022975"/>
    </source>
</evidence>
<comment type="caution">
    <text evidence="9">The sequence shown here is derived from an EMBL/GenBank/DDBJ whole genome shotgun (WGS) entry which is preliminary data.</text>
</comment>
<evidence type="ECO:0000313" key="9">
    <source>
        <dbReference type="EMBL" id="MCS0498201.1"/>
    </source>
</evidence>
<proteinExistence type="inferred from homology"/>
<name>A0ABT1ZBZ0_9MICO</name>
<sequence length="272" mass="27310">MTEVFAARLAAVVAERGPLCVGIDAHAPLLRDWGLADDAAGLREFGLRVVDAAAPRIGIVKPQIAFFERHGSAGYAALEEILTAARAAGLLVIADVKRGDVGSTVDAYGEAWLTPGSPLEADAMTAVAYQGFGSLDGVLARAAENGKGVFVLAATSNPESAEVQTLRVPDGTTIAQRMVEHARSTRGVAGVVVGATVDLAAVGVDPSVLAEVPVLAPGFGAQGASLAGAPATFRAALGAILPNVSRSVLGAGPDGLAAAIDVAARDVASWAS</sequence>
<dbReference type="PANTHER" id="PTHR43375">
    <property type="entry name" value="OROTIDINE 5'-PHOSPHATE DECARBOXYLASE"/>
    <property type="match status" value="1"/>
</dbReference>
<organism evidence="9 10">
    <name type="scientific">Protaetiibacter mangrovi</name>
    <dbReference type="NCBI Taxonomy" id="2970926"/>
    <lineage>
        <taxon>Bacteria</taxon>
        <taxon>Bacillati</taxon>
        <taxon>Actinomycetota</taxon>
        <taxon>Actinomycetes</taxon>
        <taxon>Micrococcales</taxon>
        <taxon>Microbacteriaceae</taxon>
        <taxon>Protaetiibacter</taxon>
    </lineage>
</organism>
<evidence type="ECO:0000259" key="8">
    <source>
        <dbReference type="SMART" id="SM00934"/>
    </source>
</evidence>
<dbReference type="GO" id="GO:0004590">
    <property type="term" value="F:orotidine-5'-phosphate decarboxylase activity"/>
    <property type="evidence" value="ECO:0007669"/>
    <property type="project" value="UniProtKB-EC"/>
</dbReference>
<keyword evidence="10" id="KW-1185">Reference proteome</keyword>
<dbReference type="EC" id="4.1.1.23" evidence="7"/>
<protein>
    <recommendedName>
        <fullName evidence="7">Orotidine-5'-phosphate decarboxylase</fullName>
        <ecNumber evidence="7">4.1.1.23</ecNumber>
    </recommendedName>
</protein>
<reference evidence="9 10" key="1">
    <citation type="submission" date="2022-08" db="EMBL/GenBank/DDBJ databases">
        <authorList>
            <person name="Li F."/>
        </authorList>
    </citation>
    <scope>NUCLEOTIDE SEQUENCE [LARGE SCALE GENOMIC DNA]</scope>
    <source>
        <strain evidence="9 10">10F1B-8-1</strain>
    </source>
</reference>
<dbReference type="InterPro" id="IPR011060">
    <property type="entry name" value="RibuloseP-bd_barrel"/>
</dbReference>
<dbReference type="RefSeq" id="WP_258797074.1">
    <property type="nucleotide sequence ID" value="NZ_JANTHX010000003.1"/>
</dbReference>
<dbReference type="CDD" id="cd04725">
    <property type="entry name" value="OMP_decarboxylase_like"/>
    <property type="match status" value="1"/>
</dbReference>
<evidence type="ECO:0000256" key="6">
    <source>
        <dbReference type="ARBA" id="ARBA00049157"/>
    </source>
</evidence>
<comment type="catalytic activity">
    <reaction evidence="6">
        <text>orotidine 5'-phosphate + H(+) = UMP + CO2</text>
        <dbReference type="Rhea" id="RHEA:11596"/>
        <dbReference type="ChEBI" id="CHEBI:15378"/>
        <dbReference type="ChEBI" id="CHEBI:16526"/>
        <dbReference type="ChEBI" id="CHEBI:57538"/>
        <dbReference type="ChEBI" id="CHEBI:57865"/>
        <dbReference type="EC" id="4.1.1.23"/>
    </reaction>
</comment>
<dbReference type="PROSITE" id="PS00156">
    <property type="entry name" value="OMPDECASE"/>
    <property type="match status" value="1"/>
</dbReference>
<gene>
    <name evidence="9" type="primary">pyrF</name>
    <name evidence="9" type="ORF">NUH29_01395</name>
</gene>
<dbReference type="SMART" id="SM00934">
    <property type="entry name" value="OMPdecase"/>
    <property type="match status" value="1"/>
</dbReference>
<dbReference type="Gene3D" id="3.20.20.70">
    <property type="entry name" value="Aldolase class I"/>
    <property type="match status" value="1"/>
</dbReference>
<dbReference type="PANTHER" id="PTHR43375:SF1">
    <property type="entry name" value="OROTIDINE 5'-PHOSPHATE DECARBOXYLASE"/>
    <property type="match status" value="1"/>
</dbReference>
<dbReference type="EMBL" id="JANTHX010000003">
    <property type="protein sequence ID" value="MCS0498201.1"/>
    <property type="molecule type" value="Genomic_DNA"/>
</dbReference>
<keyword evidence="3" id="KW-0210">Decarboxylase</keyword>
<dbReference type="InterPro" id="IPR011995">
    <property type="entry name" value="OMPdecase_type-2"/>
</dbReference>
<evidence type="ECO:0000256" key="5">
    <source>
        <dbReference type="ARBA" id="ARBA00023239"/>
    </source>
</evidence>
<dbReference type="Pfam" id="PF00215">
    <property type="entry name" value="OMPdecase"/>
    <property type="match status" value="1"/>
</dbReference>
<keyword evidence="4" id="KW-0665">Pyrimidine biosynthesis</keyword>
<dbReference type="InterPro" id="IPR013785">
    <property type="entry name" value="Aldolase_TIM"/>
</dbReference>
<evidence type="ECO:0000256" key="3">
    <source>
        <dbReference type="ARBA" id="ARBA00022793"/>
    </source>
</evidence>
<evidence type="ECO:0000256" key="1">
    <source>
        <dbReference type="ARBA" id="ARBA00004861"/>
    </source>
</evidence>
<evidence type="ECO:0000313" key="10">
    <source>
        <dbReference type="Proteomes" id="UP001205337"/>
    </source>
</evidence>
<keyword evidence="5 9" id="KW-0456">Lyase</keyword>
<evidence type="ECO:0000256" key="2">
    <source>
        <dbReference type="ARBA" id="ARBA00008847"/>
    </source>
</evidence>
<accession>A0ABT1ZBZ0</accession>
<dbReference type="InterPro" id="IPR001754">
    <property type="entry name" value="OMPdeCOase_dom"/>
</dbReference>
<dbReference type="Proteomes" id="UP001205337">
    <property type="component" value="Unassembled WGS sequence"/>
</dbReference>
<comment type="similarity">
    <text evidence="2">Belongs to the OMP decarboxylase family. Type 2 subfamily.</text>
</comment>